<gene>
    <name evidence="1" type="ORF">SAMN04488002_1132</name>
</gene>
<name>A0A1I6GA39_9RHOB</name>
<dbReference type="AlphaFoldDB" id="A0A1I6GA39"/>
<accession>A0A1I6GA39</accession>
<proteinExistence type="predicted"/>
<dbReference type="EMBL" id="FOYO01000001">
    <property type="protein sequence ID" value="SFR39054.1"/>
    <property type="molecule type" value="Genomic_DNA"/>
</dbReference>
<keyword evidence="2" id="KW-1185">Reference proteome</keyword>
<protein>
    <submittedName>
        <fullName evidence="1">Uncharacterized protein</fullName>
    </submittedName>
</protein>
<dbReference type="STRING" id="670154.SAMN04488002_1132"/>
<sequence length="236" mass="25955">MSDRPTMSHLNWEMLERLRTAVQTTDANQIKSSLLAEQYDLGQFDVDFLDTIKGLNPNFHPPVRIPMEMKVDAVSYAEQTAQWLVIAGAADRLNCLIGMSVVGDEFPLPAPHFLILSYFSELFRFYALGIEGEGADIDLAYDGDMAVLRACGGLVMPGHLLDALYDPTEVSDISNGLNAIVLSDYPKGDVRPLRDYYEDASDGEEHLDEVCKLSFGALRDFYQAAAGAGLGVRILG</sequence>
<dbReference type="RefSeq" id="WP_090213583.1">
    <property type="nucleotide sequence ID" value="NZ_FOYO01000001.1"/>
</dbReference>
<reference evidence="2" key="1">
    <citation type="submission" date="2016-10" db="EMBL/GenBank/DDBJ databases">
        <authorList>
            <person name="Varghese N."/>
            <person name="Submissions S."/>
        </authorList>
    </citation>
    <scope>NUCLEOTIDE SEQUENCE [LARGE SCALE GENOMIC DNA]</scope>
    <source>
        <strain evidence="2">DSM 26921</strain>
    </source>
</reference>
<evidence type="ECO:0000313" key="2">
    <source>
        <dbReference type="Proteomes" id="UP000199658"/>
    </source>
</evidence>
<organism evidence="1 2">
    <name type="scientific">Litoreibacter janthinus</name>
    <dbReference type="NCBI Taxonomy" id="670154"/>
    <lineage>
        <taxon>Bacteria</taxon>
        <taxon>Pseudomonadati</taxon>
        <taxon>Pseudomonadota</taxon>
        <taxon>Alphaproteobacteria</taxon>
        <taxon>Rhodobacterales</taxon>
        <taxon>Roseobacteraceae</taxon>
        <taxon>Litoreibacter</taxon>
    </lineage>
</organism>
<evidence type="ECO:0000313" key="1">
    <source>
        <dbReference type="EMBL" id="SFR39054.1"/>
    </source>
</evidence>
<dbReference type="Proteomes" id="UP000199658">
    <property type="component" value="Unassembled WGS sequence"/>
</dbReference>